<evidence type="ECO:0000259" key="3">
    <source>
        <dbReference type="PROSITE" id="PS50887"/>
    </source>
</evidence>
<dbReference type="PANTHER" id="PTHR44757">
    <property type="entry name" value="DIGUANYLATE CYCLASE DGCP"/>
    <property type="match status" value="1"/>
</dbReference>
<dbReference type="InterPro" id="IPR000160">
    <property type="entry name" value="GGDEF_dom"/>
</dbReference>
<dbReference type="EMBL" id="JBHSGB010000010">
    <property type="protein sequence ID" value="MFC4655872.1"/>
    <property type="molecule type" value="Genomic_DNA"/>
</dbReference>
<name>A0ABV9JNN4_9GAMM</name>
<dbReference type="Proteomes" id="UP001595962">
    <property type="component" value="Unassembled WGS sequence"/>
</dbReference>
<dbReference type="SUPFAM" id="SSF55785">
    <property type="entry name" value="PYP-like sensor domain (PAS domain)"/>
    <property type="match status" value="1"/>
</dbReference>
<dbReference type="SMART" id="SM00267">
    <property type="entry name" value="GGDEF"/>
    <property type="match status" value="1"/>
</dbReference>
<dbReference type="NCBIfam" id="TIGR00229">
    <property type="entry name" value="sensory_box"/>
    <property type="match status" value="1"/>
</dbReference>
<protein>
    <submittedName>
        <fullName evidence="4">Diguanylate cyclase domain-containing protein</fullName>
        <ecNumber evidence="4">2.7.7.65</ecNumber>
    </submittedName>
</protein>
<dbReference type="SMART" id="SM00091">
    <property type="entry name" value="PAS"/>
    <property type="match status" value="1"/>
</dbReference>
<feature type="domain" description="GGDEF" evidence="3">
    <location>
        <begin position="158"/>
        <end position="290"/>
    </location>
</feature>
<feature type="domain" description="PAC" evidence="2">
    <location>
        <begin position="78"/>
        <end position="126"/>
    </location>
</feature>
<dbReference type="Pfam" id="PF08447">
    <property type="entry name" value="PAS_3"/>
    <property type="match status" value="1"/>
</dbReference>
<keyword evidence="4" id="KW-0548">Nucleotidyltransferase</keyword>
<comment type="caution">
    <text evidence="4">The sequence shown here is derived from an EMBL/GenBank/DDBJ whole genome shotgun (WGS) entry which is preliminary data.</text>
</comment>
<dbReference type="InterPro" id="IPR000014">
    <property type="entry name" value="PAS"/>
</dbReference>
<gene>
    <name evidence="4" type="ORF">ACFO3I_12725</name>
</gene>
<dbReference type="CDD" id="cd00130">
    <property type="entry name" value="PAS"/>
    <property type="match status" value="1"/>
</dbReference>
<dbReference type="InterPro" id="IPR000700">
    <property type="entry name" value="PAS-assoc_C"/>
</dbReference>
<evidence type="ECO:0000313" key="5">
    <source>
        <dbReference type="Proteomes" id="UP001595962"/>
    </source>
</evidence>
<dbReference type="PROSITE" id="PS50113">
    <property type="entry name" value="PAC"/>
    <property type="match status" value="1"/>
</dbReference>
<dbReference type="EC" id="2.7.7.65" evidence="4"/>
<keyword evidence="4" id="KW-0808">Transferase</keyword>
<dbReference type="Gene3D" id="3.30.450.20">
    <property type="entry name" value="PAS domain"/>
    <property type="match status" value="1"/>
</dbReference>
<dbReference type="InterPro" id="IPR043128">
    <property type="entry name" value="Rev_trsase/Diguanyl_cyclase"/>
</dbReference>
<dbReference type="InterPro" id="IPR035965">
    <property type="entry name" value="PAS-like_dom_sf"/>
</dbReference>
<dbReference type="Gene3D" id="3.30.70.270">
    <property type="match status" value="1"/>
</dbReference>
<dbReference type="CDD" id="cd01949">
    <property type="entry name" value="GGDEF"/>
    <property type="match status" value="1"/>
</dbReference>
<sequence>MPLRQFHSLNQLIDELLEAVCVVDKQGVFVFLSPGSERVFGYKTHEMCGRNMLEFMHPEDKERTLLTVKDIMAGQKITAFENRYVRKDGSVVHLQWSARWSESEQVRVAVARDITSHKQVLEQLQHLAFYDSLTGLPNRALLMDRLQQGLARCRRENRILALGFVDLNKFKQINDNFGHAAGDAVLCQLAGALKSALRDTDTVARLAGDEFVVLIDCQNAAEVAPVLDKLLQACQLDLLWQHQQIQLDASIGVALFPQHAADAESLLCRADQAMFKAKLQWPHLCFATGVVTDLSEK</sequence>
<dbReference type="InterPro" id="IPR013655">
    <property type="entry name" value="PAS_fold_3"/>
</dbReference>
<dbReference type="PANTHER" id="PTHR44757:SF2">
    <property type="entry name" value="BIOFILM ARCHITECTURE MAINTENANCE PROTEIN MBAA"/>
    <property type="match status" value="1"/>
</dbReference>
<keyword evidence="5" id="KW-1185">Reference proteome</keyword>
<proteinExistence type="predicted"/>
<dbReference type="PROSITE" id="PS50887">
    <property type="entry name" value="GGDEF"/>
    <property type="match status" value="1"/>
</dbReference>
<dbReference type="RefSeq" id="WP_377334377.1">
    <property type="nucleotide sequence ID" value="NZ_JBHSGB010000010.1"/>
</dbReference>
<evidence type="ECO:0000259" key="2">
    <source>
        <dbReference type="PROSITE" id="PS50113"/>
    </source>
</evidence>
<dbReference type="InterPro" id="IPR052155">
    <property type="entry name" value="Biofilm_reg_signaling"/>
</dbReference>
<evidence type="ECO:0000313" key="4">
    <source>
        <dbReference type="EMBL" id="MFC4655872.1"/>
    </source>
</evidence>
<organism evidence="4 5">
    <name type="scientific">Rheinheimera marina</name>
    <dbReference type="NCBI Taxonomy" id="1774958"/>
    <lineage>
        <taxon>Bacteria</taxon>
        <taxon>Pseudomonadati</taxon>
        <taxon>Pseudomonadota</taxon>
        <taxon>Gammaproteobacteria</taxon>
        <taxon>Chromatiales</taxon>
        <taxon>Chromatiaceae</taxon>
        <taxon>Rheinheimera</taxon>
    </lineage>
</organism>
<evidence type="ECO:0000259" key="1">
    <source>
        <dbReference type="PROSITE" id="PS50112"/>
    </source>
</evidence>
<dbReference type="SUPFAM" id="SSF55073">
    <property type="entry name" value="Nucleotide cyclase"/>
    <property type="match status" value="1"/>
</dbReference>
<dbReference type="NCBIfam" id="TIGR00254">
    <property type="entry name" value="GGDEF"/>
    <property type="match status" value="1"/>
</dbReference>
<reference evidence="5" key="1">
    <citation type="journal article" date="2019" name="Int. J. Syst. Evol. Microbiol.">
        <title>The Global Catalogue of Microorganisms (GCM) 10K type strain sequencing project: providing services to taxonomists for standard genome sequencing and annotation.</title>
        <authorList>
            <consortium name="The Broad Institute Genomics Platform"/>
            <consortium name="The Broad Institute Genome Sequencing Center for Infectious Disease"/>
            <person name="Wu L."/>
            <person name="Ma J."/>
        </authorList>
    </citation>
    <scope>NUCLEOTIDE SEQUENCE [LARGE SCALE GENOMIC DNA]</scope>
    <source>
        <strain evidence="5">DT28</strain>
    </source>
</reference>
<dbReference type="InterPro" id="IPR029787">
    <property type="entry name" value="Nucleotide_cyclase"/>
</dbReference>
<accession>A0ABV9JNN4</accession>
<dbReference type="PROSITE" id="PS50112">
    <property type="entry name" value="PAS"/>
    <property type="match status" value="1"/>
</dbReference>
<dbReference type="Pfam" id="PF00990">
    <property type="entry name" value="GGDEF"/>
    <property type="match status" value="1"/>
</dbReference>
<dbReference type="GO" id="GO:0052621">
    <property type="term" value="F:diguanylate cyclase activity"/>
    <property type="evidence" value="ECO:0007669"/>
    <property type="project" value="UniProtKB-EC"/>
</dbReference>
<feature type="domain" description="PAS" evidence="1">
    <location>
        <begin position="5"/>
        <end position="75"/>
    </location>
</feature>